<dbReference type="GO" id="GO:0009252">
    <property type="term" value="P:peptidoglycan biosynthetic process"/>
    <property type="evidence" value="ECO:0007669"/>
    <property type="project" value="UniProtKB-UniPathway"/>
</dbReference>
<dbReference type="EC" id="2.4.99.28" evidence="10"/>
<comment type="catalytic activity">
    <reaction evidence="11">
        <text>[GlcNAc-(1-&gt;4)-Mur2Ac(oyl-L-Ala-gamma-D-Glu-L-Lys-D-Ala-D-Ala)](n)-di-trans,octa-cis-undecaprenyl diphosphate + beta-D-GlcNAc-(1-&gt;4)-Mur2Ac(oyl-L-Ala-gamma-D-Glu-L-Lys-D-Ala-D-Ala)-di-trans,octa-cis-undecaprenyl diphosphate = [GlcNAc-(1-&gt;4)-Mur2Ac(oyl-L-Ala-gamma-D-Glu-L-Lys-D-Ala-D-Ala)](n+1)-di-trans,octa-cis-undecaprenyl diphosphate + di-trans,octa-cis-undecaprenyl diphosphate + H(+)</text>
        <dbReference type="Rhea" id="RHEA:23708"/>
        <dbReference type="Rhea" id="RHEA-COMP:9602"/>
        <dbReference type="Rhea" id="RHEA-COMP:9603"/>
        <dbReference type="ChEBI" id="CHEBI:15378"/>
        <dbReference type="ChEBI" id="CHEBI:58405"/>
        <dbReference type="ChEBI" id="CHEBI:60033"/>
        <dbReference type="ChEBI" id="CHEBI:78435"/>
        <dbReference type="EC" id="2.4.99.28"/>
    </reaction>
</comment>
<keyword evidence="13" id="KW-0472">Membrane</keyword>
<evidence type="ECO:0000256" key="5">
    <source>
        <dbReference type="ARBA" id="ARBA00022670"/>
    </source>
</evidence>
<gene>
    <name evidence="17" type="ORF">SAMN04515666_103108</name>
</gene>
<feature type="domain" description="Penicillin-binding protein transpeptidase" evidence="14">
    <location>
        <begin position="366"/>
        <end position="590"/>
    </location>
</feature>
<keyword evidence="4" id="KW-0121">Carboxypeptidase</keyword>
<evidence type="ECO:0000256" key="9">
    <source>
        <dbReference type="ARBA" id="ARBA00023268"/>
    </source>
</evidence>
<dbReference type="GO" id="GO:0004180">
    <property type="term" value="F:carboxypeptidase activity"/>
    <property type="evidence" value="ECO:0007669"/>
    <property type="project" value="UniProtKB-KW"/>
</dbReference>
<dbReference type="PANTHER" id="PTHR32282:SF15">
    <property type="entry name" value="PENICILLIN-BINDING PROTEIN 1C"/>
    <property type="match status" value="1"/>
</dbReference>
<keyword evidence="7" id="KW-0808">Transferase</keyword>
<feature type="compositionally biased region" description="Pro residues" evidence="12">
    <location>
        <begin position="46"/>
        <end position="55"/>
    </location>
</feature>
<dbReference type="GO" id="GO:0030288">
    <property type="term" value="C:outer membrane-bounded periplasmic space"/>
    <property type="evidence" value="ECO:0007669"/>
    <property type="project" value="TreeGrafter"/>
</dbReference>
<feature type="compositionally biased region" description="Polar residues" evidence="12">
    <location>
        <begin position="28"/>
        <end position="42"/>
    </location>
</feature>
<comment type="similarity">
    <text evidence="2">In the C-terminal section; belongs to the transpeptidase family.</text>
</comment>
<evidence type="ECO:0000256" key="6">
    <source>
        <dbReference type="ARBA" id="ARBA00022676"/>
    </source>
</evidence>
<sequence length="753" mass="80161">MKPGPDERNASSFSPRGRRWQRGALTDEGSQAQADNCLTQSRGPHPSAPQTPSPPRGEGKSVWPRRLAYAGLGVGALAAATAASLFWYASTLPPIDFTAARDRSTVVLDREGKLLRPFVTADGRWKLPVGADDVDPRYLSMLKAFEDKRFDQHAGIDPLGALRAAGQMLANGRIVSGGSTLTMQVARLLEPRQERSLAAKLRQAVRAIELEQRFSKTQILDLYLTLAPFGGNLEGVRAASFAYFGKEPKRLSTAEAALLVALPQSPETRRPDRFPEAARKARERVLARVEAAGLATSDEVAAAREEPVPTARKPFPNLAPHTAEQVVAEAPEQRSQRLTIDARWQASLEQLARERAIGQGPQLSIAILVADNETGDIRASVGGVDYFDAGRAGSLDLTQALRSPGSALKPFIYALAFDNGLAHPETMLEDRPTRYGLYVPENFDLGFQGMVSARKALQLSLNLPAVELLSAVGPQRFLSRLKDTGAAIAMPRDGGAPGLAIGLGGLGITLSDLTRLYVGLARGGEVVPLHVKSASGVIEPPLRLVEPVAAWYVADTLLGAPPPLNAPPGRIAYKTGTSYGYRDAWAVGFDRKHTIGVWVGRPDNGAVPGLVGRVVAAPILFDAFARIGLDPRPFEQPPGTISASSATLPPPLRHLRQDVPKTVAALATPGLKLAFPPEGAKIDLSASAVDGAPQLNLKVSGGVAPFTWLVDGAPVMAAVKRREAAWQPPGKGFVRISVIDAAGASESVSVRLQ</sequence>
<evidence type="ECO:0000256" key="2">
    <source>
        <dbReference type="ARBA" id="ARBA00007090"/>
    </source>
</evidence>
<evidence type="ECO:0000259" key="14">
    <source>
        <dbReference type="Pfam" id="PF00905"/>
    </source>
</evidence>
<dbReference type="InterPro" id="IPR050396">
    <property type="entry name" value="Glycosyltr_51/Transpeptidase"/>
</dbReference>
<dbReference type="InterPro" id="IPR012338">
    <property type="entry name" value="Beta-lactam/transpept-like"/>
</dbReference>
<dbReference type="SUPFAM" id="SSF56601">
    <property type="entry name" value="beta-lactamase/transpeptidase-like"/>
    <property type="match status" value="1"/>
</dbReference>
<dbReference type="EMBL" id="FOAN01000003">
    <property type="protein sequence ID" value="SEL21851.1"/>
    <property type="molecule type" value="Genomic_DNA"/>
</dbReference>
<evidence type="ECO:0000256" key="1">
    <source>
        <dbReference type="ARBA" id="ARBA00004752"/>
    </source>
</evidence>
<dbReference type="GO" id="GO:0008955">
    <property type="term" value="F:peptidoglycan glycosyltransferase activity"/>
    <property type="evidence" value="ECO:0007669"/>
    <property type="project" value="UniProtKB-EC"/>
</dbReference>
<feature type="transmembrane region" description="Helical" evidence="13">
    <location>
        <begin position="67"/>
        <end position="89"/>
    </location>
</feature>
<dbReference type="AlphaFoldDB" id="A0A1H7NEV4"/>
<dbReference type="PANTHER" id="PTHR32282">
    <property type="entry name" value="BINDING PROTEIN TRANSPEPTIDASE, PUTATIVE-RELATED"/>
    <property type="match status" value="1"/>
</dbReference>
<keyword evidence="9" id="KW-0511">Multifunctional enzyme</keyword>
<evidence type="ECO:0000256" key="7">
    <source>
        <dbReference type="ARBA" id="ARBA00022679"/>
    </source>
</evidence>
<dbReference type="NCBIfam" id="TIGR02073">
    <property type="entry name" value="PBP_1c"/>
    <property type="match status" value="1"/>
</dbReference>
<dbReference type="SUPFAM" id="SSF53955">
    <property type="entry name" value="Lysozyme-like"/>
    <property type="match status" value="1"/>
</dbReference>
<evidence type="ECO:0000259" key="15">
    <source>
        <dbReference type="Pfam" id="PF00912"/>
    </source>
</evidence>
<evidence type="ECO:0000256" key="8">
    <source>
        <dbReference type="ARBA" id="ARBA00022801"/>
    </source>
</evidence>
<dbReference type="InterPro" id="IPR023346">
    <property type="entry name" value="Lysozyme-like_dom_sf"/>
</dbReference>
<dbReference type="Pfam" id="PF00912">
    <property type="entry name" value="Transgly"/>
    <property type="match status" value="1"/>
</dbReference>
<dbReference type="Gene3D" id="1.10.3810.10">
    <property type="entry name" value="Biosynthetic peptidoglycan transglycosylase-like"/>
    <property type="match status" value="1"/>
</dbReference>
<keyword evidence="6" id="KW-0328">Glycosyltransferase</keyword>
<dbReference type="GO" id="GO:0008658">
    <property type="term" value="F:penicillin binding"/>
    <property type="evidence" value="ECO:0007669"/>
    <property type="project" value="InterPro"/>
</dbReference>
<evidence type="ECO:0000313" key="18">
    <source>
        <dbReference type="Proteomes" id="UP000199664"/>
    </source>
</evidence>
<evidence type="ECO:0000256" key="3">
    <source>
        <dbReference type="ARBA" id="ARBA00007739"/>
    </source>
</evidence>
<name>A0A1H7NEV4_9HYPH</name>
<feature type="region of interest" description="Disordered" evidence="12">
    <location>
        <begin position="1"/>
        <end position="61"/>
    </location>
</feature>
<keyword evidence="13" id="KW-0812">Transmembrane</keyword>
<evidence type="ECO:0000256" key="4">
    <source>
        <dbReference type="ARBA" id="ARBA00022645"/>
    </source>
</evidence>
<dbReference type="InterPro" id="IPR001264">
    <property type="entry name" value="Glyco_trans_51"/>
</dbReference>
<proteinExistence type="inferred from homology"/>
<accession>A0A1H7NEV4</accession>
<keyword evidence="13" id="KW-1133">Transmembrane helix</keyword>
<dbReference type="UniPathway" id="UPA00219"/>
<keyword evidence="8" id="KW-0378">Hydrolase</keyword>
<dbReference type="InterPro" id="IPR009647">
    <property type="entry name" value="PBP_C"/>
</dbReference>
<dbReference type="Pfam" id="PF00905">
    <property type="entry name" value="Transpeptidase"/>
    <property type="match status" value="1"/>
</dbReference>
<dbReference type="GO" id="GO:0006508">
    <property type="term" value="P:proteolysis"/>
    <property type="evidence" value="ECO:0007669"/>
    <property type="project" value="UniProtKB-KW"/>
</dbReference>
<feature type="domain" description="Glycosyl transferase family 51" evidence="15">
    <location>
        <begin position="122"/>
        <end position="289"/>
    </location>
</feature>
<reference evidence="18" key="1">
    <citation type="submission" date="2016-10" db="EMBL/GenBank/DDBJ databases">
        <authorList>
            <person name="Varghese N."/>
            <person name="Submissions S."/>
        </authorList>
    </citation>
    <scope>NUCLEOTIDE SEQUENCE [LARGE SCALE GENOMIC DNA]</scope>
    <source>
        <strain evidence="18">LMG 26383,CCUG 61248,R- 45681</strain>
    </source>
</reference>
<evidence type="ECO:0000256" key="13">
    <source>
        <dbReference type="SAM" id="Phobius"/>
    </source>
</evidence>
<comment type="pathway">
    <text evidence="1">Cell wall biogenesis; peptidoglycan biosynthesis.</text>
</comment>
<dbReference type="InterPro" id="IPR001460">
    <property type="entry name" value="PCN-bd_Tpept"/>
</dbReference>
<keyword evidence="5" id="KW-0645">Protease</keyword>
<evidence type="ECO:0000313" key="17">
    <source>
        <dbReference type="EMBL" id="SEL21851.1"/>
    </source>
</evidence>
<dbReference type="InterPro" id="IPR036950">
    <property type="entry name" value="PBP_transglycosylase"/>
</dbReference>
<comment type="similarity">
    <text evidence="3">In the N-terminal section; belongs to the glycosyltransferase 51 family.</text>
</comment>
<dbReference type="STRING" id="1036779.SAMN04515666_103108"/>
<evidence type="ECO:0000256" key="12">
    <source>
        <dbReference type="SAM" id="MobiDB-lite"/>
    </source>
</evidence>
<protein>
    <recommendedName>
        <fullName evidence="10">peptidoglycan glycosyltransferase</fullName>
        <ecNumber evidence="10">2.4.99.28</ecNumber>
    </recommendedName>
</protein>
<dbReference type="Pfam" id="PF06832">
    <property type="entry name" value="BiPBP_C"/>
    <property type="match status" value="1"/>
</dbReference>
<dbReference type="Gene3D" id="3.40.710.10">
    <property type="entry name" value="DD-peptidase/beta-lactamase superfamily"/>
    <property type="match status" value="1"/>
</dbReference>
<feature type="domain" description="Penicillin-binding C-terminal" evidence="16">
    <location>
        <begin position="663"/>
        <end position="749"/>
    </location>
</feature>
<evidence type="ECO:0000256" key="10">
    <source>
        <dbReference type="ARBA" id="ARBA00044770"/>
    </source>
</evidence>
<keyword evidence="18" id="KW-1185">Reference proteome</keyword>
<dbReference type="InterPro" id="IPR011815">
    <property type="entry name" value="PBP_1c"/>
</dbReference>
<dbReference type="Proteomes" id="UP000199664">
    <property type="component" value="Unassembled WGS sequence"/>
</dbReference>
<evidence type="ECO:0000259" key="16">
    <source>
        <dbReference type="Pfam" id="PF06832"/>
    </source>
</evidence>
<organism evidence="17 18">
    <name type="scientific">Bosea lupini</name>
    <dbReference type="NCBI Taxonomy" id="1036779"/>
    <lineage>
        <taxon>Bacteria</taxon>
        <taxon>Pseudomonadati</taxon>
        <taxon>Pseudomonadota</taxon>
        <taxon>Alphaproteobacteria</taxon>
        <taxon>Hyphomicrobiales</taxon>
        <taxon>Boseaceae</taxon>
        <taxon>Bosea</taxon>
    </lineage>
</organism>
<evidence type="ECO:0000256" key="11">
    <source>
        <dbReference type="ARBA" id="ARBA00049902"/>
    </source>
</evidence>